<protein>
    <submittedName>
        <fullName evidence="2">PBS lyase</fullName>
    </submittedName>
</protein>
<reference evidence="2 3" key="1">
    <citation type="submission" date="2020-08" db="EMBL/GenBank/DDBJ databases">
        <title>Bridging the membrane lipid divide: bacteria of the FCB group superphylum have the potential to synthesize archaeal ether lipids.</title>
        <authorList>
            <person name="Villanueva L."/>
            <person name="Von Meijenfeldt F.A.B."/>
            <person name="Westbye A.B."/>
            <person name="Yadav S."/>
            <person name="Hopmans E.C."/>
            <person name="Dutilh B.E."/>
            <person name="Sinninghe Damste J.S."/>
        </authorList>
    </citation>
    <scope>NUCLEOTIDE SEQUENCE [LARGE SCALE GENOMIC DNA]</scope>
    <source>
        <strain evidence="2">NIOZ-UU27</strain>
    </source>
</reference>
<evidence type="ECO:0000256" key="1">
    <source>
        <dbReference type="SAM" id="MobiDB-lite"/>
    </source>
</evidence>
<dbReference type="EMBL" id="JACNJD010000140">
    <property type="protein sequence ID" value="MBC8176496.1"/>
    <property type="molecule type" value="Genomic_DNA"/>
</dbReference>
<dbReference type="GO" id="GO:0016829">
    <property type="term" value="F:lyase activity"/>
    <property type="evidence" value="ECO:0007669"/>
    <property type="project" value="UniProtKB-KW"/>
</dbReference>
<gene>
    <name evidence="2" type="ORF">H8E19_03750</name>
</gene>
<dbReference type="NCBIfam" id="NF045662">
    <property type="entry name" value="DVU0298_fam"/>
    <property type="match status" value="1"/>
</dbReference>
<comment type="caution">
    <text evidence="2">The sequence shown here is derived from an EMBL/GenBank/DDBJ whole genome shotgun (WGS) entry which is preliminary data.</text>
</comment>
<name>A0A8J6T5G5_9DELT</name>
<dbReference type="InterPro" id="IPR016024">
    <property type="entry name" value="ARM-type_fold"/>
</dbReference>
<proteinExistence type="predicted"/>
<dbReference type="InterPro" id="IPR054701">
    <property type="entry name" value="DVU0298-like"/>
</dbReference>
<dbReference type="AlphaFoldDB" id="A0A8J6T5G5"/>
<feature type="region of interest" description="Disordered" evidence="1">
    <location>
        <begin position="137"/>
        <end position="156"/>
    </location>
</feature>
<evidence type="ECO:0000313" key="2">
    <source>
        <dbReference type="EMBL" id="MBC8176496.1"/>
    </source>
</evidence>
<dbReference type="InterPro" id="IPR011989">
    <property type="entry name" value="ARM-like"/>
</dbReference>
<evidence type="ECO:0000313" key="3">
    <source>
        <dbReference type="Proteomes" id="UP000650524"/>
    </source>
</evidence>
<dbReference type="SUPFAM" id="SSF48371">
    <property type="entry name" value="ARM repeat"/>
    <property type="match status" value="1"/>
</dbReference>
<dbReference type="Gene3D" id="1.25.10.10">
    <property type="entry name" value="Leucine-rich Repeat Variant"/>
    <property type="match status" value="2"/>
</dbReference>
<keyword evidence="2" id="KW-0456">Lyase</keyword>
<organism evidence="2 3">
    <name type="scientific">Candidatus Desulfacyla euxinica</name>
    <dbReference type="NCBI Taxonomy" id="2841693"/>
    <lineage>
        <taxon>Bacteria</taxon>
        <taxon>Deltaproteobacteria</taxon>
        <taxon>Candidatus Desulfacyla</taxon>
    </lineage>
</organism>
<dbReference type="Pfam" id="PF13513">
    <property type="entry name" value="HEAT_EZ"/>
    <property type="match status" value="1"/>
</dbReference>
<accession>A0A8J6T5G5</accession>
<dbReference type="Proteomes" id="UP000650524">
    <property type="component" value="Unassembled WGS sequence"/>
</dbReference>
<sequence>MFQSKFFGREPIKKPQCPFCGSLVEGPKELSTRRVGEMPVGSCSCGAVYACEETGHNLGSAMIEALVFGCNMDWDLAWGLEPEEDYLQEIVENYDLKNHLIIPGGAYEGRRIAGALYFIRLHKDVQEVTSEGVRQKLAKATTASPDSSAGHARKKTLSKKQVEEFVREYQIEPIENAAAEDKKMIRYLQRLLYSGDAQLRQRAAETLGRACAVISKRDPGIVSKLLQGLFYSLIDTAAFPPGAFEAIGEIIGHRPDLFGGYAPQLYQFVADQTRKSQALQALGRIAKSSPDILRKHTLHFFAFLEDSDPTVRGYTAWLMGNLGAHEAKKDLEKLLQESHEIEIYEKGIIEQKTVGQVASEALKKLSD</sequence>